<dbReference type="AlphaFoldDB" id="A0A2S4KSH4"/>
<evidence type="ECO:0000259" key="2">
    <source>
        <dbReference type="Pfam" id="PF07110"/>
    </source>
</evidence>
<dbReference type="GO" id="GO:0016491">
    <property type="term" value="F:oxidoreductase activity"/>
    <property type="evidence" value="ECO:0007669"/>
    <property type="project" value="InterPro"/>
</dbReference>
<keyword evidence="4" id="KW-1185">Reference proteome</keyword>
<name>A0A2S4KSH4_9HYPO</name>
<organism evidence="3 4">
    <name type="scientific">Tolypocladium paradoxum</name>
    <dbReference type="NCBI Taxonomy" id="94208"/>
    <lineage>
        <taxon>Eukaryota</taxon>
        <taxon>Fungi</taxon>
        <taxon>Dikarya</taxon>
        <taxon>Ascomycota</taxon>
        <taxon>Pezizomycotina</taxon>
        <taxon>Sordariomycetes</taxon>
        <taxon>Hypocreomycetidae</taxon>
        <taxon>Hypocreales</taxon>
        <taxon>Ophiocordycipitaceae</taxon>
        <taxon>Tolypocladium</taxon>
    </lineage>
</organism>
<dbReference type="Pfam" id="PF07110">
    <property type="entry name" value="EthD"/>
    <property type="match status" value="1"/>
</dbReference>
<dbReference type="InterPro" id="IPR009799">
    <property type="entry name" value="EthD_dom"/>
</dbReference>
<dbReference type="InterPro" id="IPR011008">
    <property type="entry name" value="Dimeric_a/b-barrel"/>
</dbReference>
<protein>
    <recommendedName>
        <fullName evidence="2">EthD domain-containing protein</fullName>
    </recommendedName>
</protein>
<reference evidence="3 4" key="1">
    <citation type="submission" date="2018-01" db="EMBL/GenBank/DDBJ databases">
        <title>Harnessing the power of phylogenomics to disentangle the directionality and signatures of interkingdom host jumping in the parasitic fungal genus Tolypocladium.</title>
        <authorList>
            <person name="Quandt C.A."/>
            <person name="Patterson W."/>
            <person name="Spatafora J.W."/>
        </authorList>
    </citation>
    <scope>NUCLEOTIDE SEQUENCE [LARGE SCALE GENOMIC DNA]</scope>
    <source>
        <strain evidence="3 4">NRBC 100945</strain>
    </source>
</reference>
<comment type="caution">
    <text evidence="3">The sequence shown here is derived from an EMBL/GenBank/DDBJ whole genome shotgun (WGS) entry which is preliminary data.</text>
</comment>
<dbReference type="Proteomes" id="UP000237481">
    <property type="component" value="Unassembled WGS sequence"/>
</dbReference>
<feature type="domain" description="EthD" evidence="2">
    <location>
        <begin position="19"/>
        <end position="113"/>
    </location>
</feature>
<dbReference type="OrthoDB" id="3454835at2759"/>
<gene>
    <name evidence="3" type="ORF">TPAR_06654</name>
</gene>
<evidence type="ECO:0000313" key="3">
    <source>
        <dbReference type="EMBL" id="POR33144.1"/>
    </source>
</evidence>
<proteinExistence type="inferred from homology"/>
<comment type="similarity">
    <text evidence="1">Belongs to the tpcK family.</text>
</comment>
<dbReference type="EMBL" id="PKSG01000729">
    <property type="protein sequence ID" value="POR33144.1"/>
    <property type="molecule type" value="Genomic_DNA"/>
</dbReference>
<evidence type="ECO:0000256" key="1">
    <source>
        <dbReference type="ARBA" id="ARBA00005986"/>
    </source>
</evidence>
<dbReference type="Gene3D" id="3.30.70.100">
    <property type="match status" value="1"/>
</dbReference>
<evidence type="ECO:0000313" key="4">
    <source>
        <dbReference type="Proteomes" id="UP000237481"/>
    </source>
</evidence>
<dbReference type="SUPFAM" id="SSF54909">
    <property type="entry name" value="Dimeric alpha+beta barrel"/>
    <property type="match status" value="1"/>
</dbReference>
<accession>A0A2S4KSH4</accession>
<dbReference type="STRING" id="94208.A0A2S4KSH4"/>
<sequence>MDPSKKHLCLHILGFKNSNVSFAEYRDYMINVHSPLVGGLMAKYGIIHWSMSHPDEQSPDLFDKIRDGLFANMAPFDVVVTVVMPDIHTWVRFKSDPFFKQDVGPDHARFADTRRSQMMLGWYTPLLKDGKLLIDSPLAT</sequence>